<dbReference type="InterPro" id="IPR000926">
    <property type="entry name" value="RibA"/>
</dbReference>
<feature type="binding site" evidence="9">
    <location>
        <position position="156"/>
    </location>
    <ligand>
        <name>GTP</name>
        <dbReference type="ChEBI" id="CHEBI:37565"/>
    </ligand>
</feature>
<dbReference type="FunFam" id="3.40.50.10990:FF:000002">
    <property type="entry name" value="GTP cyclohydrolase-2"/>
    <property type="match status" value="1"/>
</dbReference>
<evidence type="ECO:0000256" key="5">
    <source>
        <dbReference type="ARBA" id="ARBA00022801"/>
    </source>
</evidence>
<keyword evidence="5 9" id="KW-0378">Hydrolase</keyword>
<evidence type="ECO:0000256" key="9">
    <source>
        <dbReference type="HAMAP-Rule" id="MF_00179"/>
    </source>
</evidence>
<keyword evidence="4 9" id="KW-0547">Nucleotide-binding</keyword>
<feature type="binding site" evidence="9">
    <location>
        <position position="161"/>
    </location>
    <ligand>
        <name>GTP</name>
        <dbReference type="ChEBI" id="CHEBI:37565"/>
    </ligand>
</feature>
<dbReference type="InterPro" id="IPR032677">
    <property type="entry name" value="GTP_cyclohydro_II"/>
</dbReference>
<feature type="binding site" evidence="9">
    <location>
        <position position="72"/>
    </location>
    <ligand>
        <name>Zn(2+)</name>
        <dbReference type="ChEBI" id="CHEBI:29105"/>
        <note>catalytic</note>
    </ligand>
</feature>
<dbReference type="PANTHER" id="PTHR21327">
    <property type="entry name" value="GTP CYCLOHYDROLASE II-RELATED"/>
    <property type="match status" value="1"/>
</dbReference>
<reference evidence="11" key="2">
    <citation type="submission" date="2020-09" db="EMBL/GenBank/DDBJ databases">
        <authorList>
            <person name="Sun Q."/>
            <person name="Zhou Y."/>
        </authorList>
    </citation>
    <scope>NUCLEOTIDE SEQUENCE</scope>
    <source>
        <strain evidence="11">CGMCC 1.12997</strain>
    </source>
</reference>
<dbReference type="EMBL" id="BMGT01000003">
    <property type="protein sequence ID" value="GGG85957.1"/>
    <property type="molecule type" value="Genomic_DNA"/>
</dbReference>
<protein>
    <recommendedName>
        <fullName evidence="9">GTP cyclohydrolase-2</fullName>
        <ecNumber evidence="9">3.5.4.25</ecNumber>
    </recommendedName>
    <alternativeName>
        <fullName evidence="9">GTP cyclohydrolase II</fullName>
    </alternativeName>
</protein>
<evidence type="ECO:0000256" key="8">
    <source>
        <dbReference type="ARBA" id="ARBA00049295"/>
    </source>
</evidence>
<feature type="binding site" evidence="9">
    <location>
        <position position="74"/>
    </location>
    <ligand>
        <name>Zn(2+)</name>
        <dbReference type="ChEBI" id="CHEBI:29105"/>
        <note>catalytic</note>
    </ligand>
</feature>
<evidence type="ECO:0000256" key="3">
    <source>
        <dbReference type="ARBA" id="ARBA00022723"/>
    </source>
</evidence>
<comment type="caution">
    <text evidence="11">The sequence shown here is derived from an EMBL/GenBank/DDBJ whole genome shotgun (WGS) entry which is preliminary data.</text>
</comment>
<comment type="function">
    <text evidence="9">Catalyzes the conversion of GTP to 2,5-diamino-6-ribosylamino-4(3H)-pyrimidinone 5'-phosphate (DARP), formate and pyrophosphate.</text>
</comment>
<keyword evidence="7 9" id="KW-0342">GTP-binding</keyword>
<dbReference type="Pfam" id="PF00925">
    <property type="entry name" value="GTP_cyclohydro2"/>
    <property type="match status" value="1"/>
</dbReference>
<dbReference type="SUPFAM" id="SSF142695">
    <property type="entry name" value="RibA-like"/>
    <property type="match status" value="1"/>
</dbReference>
<comment type="catalytic activity">
    <reaction evidence="8 9">
        <text>GTP + 4 H2O = 2,5-diamino-6-hydroxy-4-(5-phosphoribosylamino)-pyrimidine + formate + 2 phosphate + 3 H(+)</text>
        <dbReference type="Rhea" id="RHEA:23704"/>
        <dbReference type="ChEBI" id="CHEBI:15377"/>
        <dbReference type="ChEBI" id="CHEBI:15378"/>
        <dbReference type="ChEBI" id="CHEBI:15740"/>
        <dbReference type="ChEBI" id="CHEBI:37565"/>
        <dbReference type="ChEBI" id="CHEBI:43474"/>
        <dbReference type="ChEBI" id="CHEBI:58614"/>
        <dbReference type="EC" id="3.5.4.25"/>
    </reaction>
</comment>
<sequence>MMLKQIADVNFPTLWADFRLLAFEKVNAGSAASEERQETALALLLGDIHSFPPVVRIHSQCMTGDVFHSLRCDCHDQLHLALSLIAKKGVGVLLYEQQEGRGIGLMEKLRAYELQDQGLDTIEANLRLGHAVDLRDYALPIEILRFLNVRALRLMTNNPDKINAVRSARIEIVERLSADVPDNPHSAHYLVTKRERLGHLWSSDSNFSSSQIVLPVTNE</sequence>
<dbReference type="HAMAP" id="MF_00179">
    <property type="entry name" value="RibA"/>
    <property type="match status" value="1"/>
</dbReference>
<accession>A0A917MAU2</accession>
<dbReference type="Gene3D" id="3.40.50.10990">
    <property type="entry name" value="GTP cyclohydrolase II"/>
    <property type="match status" value="1"/>
</dbReference>
<dbReference type="AlphaFoldDB" id="A0A917MAU2"/>
<evidence type="ECO:0000256" key="2">
    <source>
        <dbReference type="ARBA" id="ARBA00022619"/>
    </source>
</evidence>
<keyword evidence="6 9" id="KW-0862">Zinc</keyword>
<gene>
    <name evidence="9" type="primary">ribA</name>
    <name evidence="11" type="ORF">GCM10011585_32320</name>
</gene>
<dbReference type="RefSeq" id="WP_188555177.1">
    <property type="nucleotide sequence ID" value="NZ_BMGT01000003.1"/>
</dbReference>
<feature type="binding site" evidence="9">
    <location>
        <begin position="99"/>
        <end position="101"/>
    </location>
    <ligand>
        <name>GTP</name>
        <dbReference type="ChEBI" id="CHEBI:37565"/>
    </ligand>
</feature>
<dbReference type="EC" id="3.5.4.25" evidence="9"/>
<comment type="similarity">
    <text evidence="9">Belongs to the GTP cyclohydrolase II family.</text>
</comment>
<dbReference type="PANTHER" id="PTHR21327:SF18">
    <property type="entry name" value="3,4-DIHYDROXY-2-BUTANONE 4-PHOSPHATE SYNTHASE"/>
    <property type="match status" value="1"/>
</dbReference>
<evidence type="ECO:0000259" key="10">
    <source>
        <dbReference type="Pfam" id="PF00925"/>
    </source>
</evidence>
<feature type="binding site" evidence="9">
    <location>
        <position position="61"/>
    </location>
    <ligand>
        <name>Zn(2+)</name>
        <dbReference type="ChEBI" id="CHEBI:29105"/>
        <note>catalytic</note>
    </ligand>
</feature>
<dbReference type="GO" id="GO:0005525">
    <property type="term" value="F:GTP binding"/>
    <property type="evidence" value="ECO:0007669"/>
    <property type="project" value="UniProtKB-KW"/>
</dbReference>
<feature type="binding site" evidence="9">
    <location>
        <position position="121"/>
    </location>
    <ligand>
        <name>GTP</name>
        <dbReference type="ChEBI" id="CHEBI:37565"/>
    </ligand>
</feature>
<dbReference type="Proteomes" id="UP000647241">
    <property type="component" value="Unassembled WGS sequence"/>
</dbReference>
<feature type="active site" description="Proton acceptor" evidence="9">
    <location>
        <position position="133"/>
    </location>
</feature>
<evidence type="ECO:0000256" key="7">
    <source>
        <dbReference type="ARBA" id="ARBA00023134"/>
    </source>
</evidence>
<feature type="binding site" evidence="9">
    <location>
        <begin position="56"/>
        <end position="60"/>
    </location>
    <ligand>
        <name>GTP</name>
        <dbReference type="ChEBI" id="CHEBI:37565"/>
    </ligand>
</feature>
<dbReference type="GO" id="GO:0008686">
    <property type="term" value="F:3,4-dihydroxy-2-butanone-4-phosphate synthase activity"/>
    <property type="evidence" value="ECO:0007669"/>
    <property type="project" value="TreeGrafter"/>
</dbReference>
<dbReference type="NCBIfam" id="TIGR00505">
    <property type="entry name" value="ribA"/>
    <property type="match status" value="1"/>
</dbReference>
<feature type="binding site" evidence="9">
    <location>
        <position position="77"/>
    </location>
    <ligand>
        <name>GTP</name>
        <dbReference type="ChEBI" id="CHEBI:37565"/>
    </ligand>
</feature>
<dbReference type="InterPro" id="IPR036144">
    <property type="entry name" value="RibA-like_sf"/>
</dbReference>
<feature type="active site" description="Nucleophile" evidence="9">
    <location>
        <position position="135"/>
    </location>
</feature>
<keyword evidence="12" id="KW-1185">Reference proteome</keyword>
<evidence type="ECO:0000313" key="12">
    <source>
        <dbReference type="Proteomes" id="UP000647241"/>
    </source>
</evidence>
<evidence type="ECO:0000256" key="6">
    <source>
        <dbReference type="ARBA" id="ARBA00022833"/>
    </source>
</evidence>
<keyword evidence="3 9" id="KW-0479">Metal-binding</keyword>
<comment type="cofactor">
    <cofactor evidence="9">
        <name>Zn(2+)</name>
        <dbReference type="ChEBI" id="CHEBI:29105"/>
    </cofactor>
    <text evidence="9">Binds 1 zinc ion per subunit.</text>
</comment>
<organism evidence="11 12">
    <name type="scientific">Edaphobacter dinghuensis</name>
    <dbReference type="NCBI Taxonomy" id="1560005"/>
    <lineage>
        <taxon>Bacteria</taxon>
        <taxon>Pseudomonadati</taxon>
        <taxon>Acidobacteriota</taxon>
        <taxon>Terriglobia</taxon>
        <taxon>Terriglobales</taxon>
        <taxon>Acidobacteriaceae</taxon>
        <taxon>Edaphobacter</taxon>
    </lineage>
</organism>
<dbReference type="GO" id="GO:0005829">
    <property type="term" value="C:cytosol"/>
    <property type="evidence" value="ECO:0007669"/>
    <property type="project" value="TreeGrafter"/>
</dbReference>
<evidence type="ECO:0000313" key="11">
    <source>
        <dbReference type="EMBL" id="GGG85957.1"/>
    </source>
</evidence>
<dbReference type="GO" id="GO:0003935">
    <property type="term" value="F:GTP cyclohydrolase II activity"/>
    <property type="evidence" value="ECO:0007669"/>
    <property type="project" value="UniProtKB-UniRule"/>
</dbReference>
<keyword evidence="2 9" id="KW-0686">Riboflavin biosynthesis</keyword>
<proteinExistence type="inferred from homology"/>
<dbReference type="GO" id="GO:0009231">
    <property type="term" value="P:riboflavin biosynthetic process"/>
    <property type="evidence" value="ECO:0007669"/>
    <property type="project" value="UniProtKB-UniRule"/>
</dbReference>
<evidence type="ECO:0000256" key="1">
    <source>
        <dbReference type="ARBA" id="ARBA00004853"/>
    </source>
</evidence>
<reference evidence="11" key="1">
    <citation type="journal article" date="2014" name="Int. J. Syst. Evol. Microbiol.">
        <title>Complete genome sequence of Corynebacterium casei LMG S-19264T (=DSM 44701T), isolated from a smear-ripened cheese.</title>
        <authorList>
            <consortium name="US DOE Joint Genome Institute (JGI-PGF)"/>
            <person name="Walter F."/>
            <person name="Albersmeier A."/>
            <person name="Kalinowski J."/>
            <person name="Ruckert C."/>
        </authorList>
    </citation>
    <scope>NUCLEOTIDE SEQUENCE</scope>
    <source>
        <strain evidence="11">CGMCC 1.12997</strain>
    </source>
</reference>
<dbReference type="NCBIfam" id="NF001591">
    <property type="entry name" value="PRK00393.1"/>
    <property type="match status" value="1"/>
</dbReference>
<dbReference type="CDD" id="cd00641">
    <property type="entry name" value="GTP_cyclohydro2"/>
    <property type="match status" value="1"/>
</dbReference>
<name>A0A917MAU2_9BACT</name>
<feature type="domain" description="GTP cyclohydrolase II" evidence="10">
    <location>
        <begin position="6"/>
        <end position="176"/>
    </location>
</feature>
<comment type="pathway">
    <text evidence="1 9">Cofactor biosynthesis; riboflavin biosynthesis; 5-amino-6-(D-ribitylamino)uracil from GTP: step 1/4.</text>
</comment>
<evidence type="ECO:0000256" key="4">
    <source>
        <dbReference type="ARBA" id="ARBA00022741"/>
    </source>
</evidence>
<dbReference type="GO" id="GO:0008270">
    <property type="term" value="F:zinc ion binding"/>
    <property type="evidence" value="ECO:0007669"/>
    <property type="project" value="UniProtKB-UniRule"/>
</dbReference>